<proteinExistence type="predicted"/>
<protein>
    <submittedName>
        <fullName evidence="1">Uncharacterized protein</fullName>
    </submittedName>
</protein>
<sequence>MQSVPGLFWFLTSSCNGSILPEHLTAYKLHPEYQGAKLSAAQTEVVNEFLVSKNPTFIAKLITFQAKSSPYPKAFFTEAALSIDTAMKPSGVNCLRLASEFIHAEMLCLVTCANIDMDGSIVHTILESPALFLPPAGYRGHRTPELAVPQLCTDRPAAVTFGVHMVTYKIVEDTSICGKDKLFDYVCAFQTIKDHHDLDNLVKWSHMWQLGCNEAKCKSLHLGNSNQRLKYQMEAEILEDTKIEKDMGVFIDEELNFHAHVSEVVEKALRLLGLI</sequence>
<keyword evidence="2" id="KW-1185">Reference proteome</keyword>
<comment type="caution">
    <text evidence="1">The sequence shown here is derived from an EMBL/GenBank/DDBJ whole genome shotgun (WGS) entry which is preliminary data.</text>
</comment>
<evidence type="ECO:0000313" key="1">
    <source>
        <dbReference type="EMBL" id="KAK2164704.1"/>
    </source>
</evidence>
<accession>A0AAD9K4E4</accession>
<evidence type="ECO:0000313" key="2">
    <source>
        <dbReference type="Proteomes" id="UP001208570"/>
    </source>
</evidence>
<gene>
    <name evidence="1" type="ORF">LSH36_60g06036</name>
</gene>
<name>A0AAD9K4E4_9ANNE</name>
<reference evidence="1" key="1">
    <citation type="journal article" date="2023" name="Mol. Biol. Evol.">
        <title>Third-Generation Sequencing Reveals the Adaptive Role of the Epigenome in Three Deep-Sea Polychaetes.</title>
        <authorList>
            <person name="Perez M."/>
            <person name="Aroh O."/>
            <person name="Sun Y."/>
            <person name="Lan Y."/>
            <person name="Juniper S.K."/>
            <person name="Young C.R."/>
            <person name="Angers B."/>
            <person name="Qian P.Y."/>
        </authorList>
    </citation>
    <scope>NUCLEOTIDE SEQUENCE</scope>
    <source>
        <strain evidence="1">P08H-3</strain>
    </source>
</reference>
<dbReference type="PRINTS" id="PR01345">
    <property type="entry name" value="CERVTRCPTASE"/>
</dbReference>
<dbReference type="Proteomes" id="UP001208570">
    <property type="component" value="Unassembled WGS sequence"/>
</dbReference>
<dbReference type="AlphaFoldDB" id="A0AAD9K4E4"/>
<organism evidence="1 2">
    <name type="scientific">Paralvinella palmiformis</name>
    <dbReference type="NCBI Taxonomy" id="53620"/>
    <lineage>
        <taxon>Eukaryota</taxon>
        <taxon>Metazoa</taxon>
        <taxon>Spiralia</taxon>
        <taxon>Lophotrochozoa</taxon>
        <taxon>Annelida</taxon>
        <taxon>Polychaeta</taxon>
        <taxon>Sedentaria</taxon>
        <taxon>Canalipalpata</taxon>
        <taxon>Terebellida</taxon>
        <taxon>Terebelliformia</taxon>
        <taxon>Alvinellidae</taxon>
        <taxon>Paralvinella</taxon>
    </lineage>
</organism>
<dbReference type="EMBL" id="JAODUP010000060">
    <property type="protein sequence ID" value="KAK2164704.1"/>
    <property type="molecule type" value="Genomic_DNA"/>
</dbReference>
<dbReference type="PANTHER" id="PTHR33332">
    <property type="entry name" value="REVERSE TRANSCRIPTASE DOMAIN-CONTAINING PROTEIN"/>
    <property type="match status" value="1"/>
</dbReference>